<proteinExistence type="predicted"/>
<accession>A0AAW9SDE9</accession>
<dbReference type="RefSeq" id="WP_347167804.1">
    <property type="nucleotide sequence ID" value="NZ_JBDNCH010000002.1"/>
</dbReference>
<dbReference type="AlphaFoldDB" id="A0AAW9SDE9"/>
<evidence type="ECO:0000313" key="1">
    <source>
        <dbReference type="EMBL" id="MEN9062876.1"/>
    </source>
</evidence>
<dbReference type="Proteomes" id="UP001428774">
    <property type="component" value="Unassembled WGS sequence"/>
</dbReference>
<comment type="caution">
    <text evidence="1">The sequence shown here is derived from an EMBL/GenBank/DDBJ whole genome shotgun (WGS) entry which is preliminary data.</text>
</comment>
<protein>
    <submittedName>
        <fullName evidence="1">Uncharacterized protein</fullName>
    </submittedName>
</protein>
<reference evidence="1 2" key="1">
    <citation type="submission" date="2024-05" db="EMBL/GenBank/DDBJ databases">
        <title>Genome sequence of Ponticoccus litoralis KCCM 90028.</title>
        <authorList>
            <person name="Kim J.M."/>
            <person name="Lee J.K."/>
            <person name="Choi B.J."/>
            <person name="Bayburt H."/>
            <person name="Baek J.H."/>
            <person name="Jeon C.O."/>
        </authorList>
    </citation>
    <scope>NUCLEOTIDE SEQUENCE [LARGE SCALE GENOMIC DNA]</scope>
    <source>
        <strain evidence="1 2">KCCM 90028</strain>
    </source>
</reference>
<organism evidence="1 2">
    <name type="scientific">Ponticoccus litoralis</name>
    <dbReference type="NCBI Taxonomy" id="422297"/>
    <lineage>
        <taxon>Bacteria</taxon>
        <taxon>Pseudomonadati</taxon>
        <taxon>Pseudomonadota</taxon>
        <taxon>Alphaproteobacteria</taxon>
        <taxon>Rhodobacterales</taxon>
        <taxon>Roseobacteraceae</taxon>
        <taxon>Ponticoccus</taxon>
    </lineage>
</organism>
<evidence type="ECO:0000313" key="2">
    <source>
        <dbReference type="Proteomes" id="UP001428774"/>
    </source>
</evidence>
<name>A0AAW9SDE9_9RHOB</name>
<gene>
    <name evidence="1" type="ORF">ABFB10_19700</name>
</gene>
<dbReference type="EMBL" id="JBDNCH010000002">
    <property type="protein sequence ID" value="MEN9062876.1"/>
    <property type="molecule type" value="Genomic_DNA"/>
</dbReference>
<sequence length="71" mass="7730">MTLSVFWMVAHAEAARHGKSNPKRAYVTKAYAIEAAEQLAGKNGADFAVLEVVHIARPTDAQSRGPGFFDR</sequence>
<keyword evidence="2" id="KW-1185">Reference proteome</keyword>